<dbReference type="InterPro" id="IPR004467">
    <property type="entry name" value="Or_phspho_trans_dom"/>
</dbReference>
<evidence type="ECO:0000256" key="1">
    <source>
        <dbReference type="ARBA" id="ARBA00004889"/>
    </source>
</evidence>
<keyword evidence="4 6" id="KW-0808">Transferase</keyword>
<proteinExistence type="inferred from homology"/>
<dbReference type="CDD" id="cd06223">
    <property type="entry name" value="PRTases_typeI"/>
    <property type="match status" value="1"/>
</dbReference>
<evidence type="ECO:0000256" key="6">
    <source>
        <dbReference type="HAMAP-Rule" id="MF_01208"/>
    </source>
</evidence>
<protein>
    <recommendedName>
        <fullName evidence="2 6">Orotate phosphoribosyltransferase</fullName>
        <shortName evidence="6">OPRT</shortName>
        <shortName evidence="6">OPRTase</shortName>
        <ecNumber evidence="2 6">2.4.2.10</ecNumber>
    </recommendedName>
</protein>
<dbReference type="KEGG" id="fiy:BN1229_v1_1200"/>
<dbReference type="RefSeq" id="WP_046477302.1">
    <property type="nucleotide sequence ID" value="NZ_LN829118.1"/>
</dbReference>
<feature type="domain" description="Phosphoribosyltransferase" evidence="7">
    <location>
        <begin position="50"/>
        <end position="166"/>
    </location>
</feature>
<comment type="function">
    <text evidence="6">Catalyzes the transfer of a ribosyl phosphate group from 5-phosphoribose 1-diphosphate to orotate, leading to the formation of orotidine monophosphate (OMP).</text>
</comment>
<sequence length="190" mass="20242">MTSDLAAARARAFEIIKKKSFVRGEITLASGAKSDHYFNMKPTMLDPEGAKALSELILDRLKDVEVDYIGGLEMGAVPLIGPLALVSGLQGRPIPGFFVRKAVKGHGTRQRIEGVSDLSGKRVVVVEDVTTTGGSAMSAIEALREVGAEISLVISILDRQSGATELYRDATIPFASLFTSAEFLKEASSS</sequence>
<gene>
    <name evidence="6 8" type="primary">pyrE</name>
    <name evidence="8" type="ORF">YBN1229_v1_1200</name>
</gene>
<evidence type="ECO:0000313" key="8">
    <source>
        <dbReference type="EMBL" id="CPR17323.1"/>
    </source>
</evidence>
<evidence type="ECO:0000256" key="4">
    <source>
        <dbReference type="ARBA" id="ARBA00022679"/>
    </source>
</evidence>
<feature type="binding site" evidence="6">
    <location>
        <position position="159"/>
    </location>
    <ligand>
        <name>orotate</name>
        <dbReference type="ChEBI" id="CHEBI:30839"/>
    </ligand>
</feature>
<dbReference type="Proteomes" id="UP000033187">
    <property type="component" value="Chromosome 1"/>
</dbReference>
<dbReference type="EC" id="2.4.2.10" evidence="2 6"/>
<feature type="binding site" description="in other chain" evidence="6">
    <location>
        <position position="101"/>
    </location>
    <ligand>
        <name>5-phospho-alpha-D-ribose 1-diphosphate</name>
        <dbReference type="ChEBI" id="CHEBI:58017"/>
        <note>ligand shared between dimeric partners</note>
    </ligand>
</feature>
<dbReference type="InterPro" id="IPR023031">
    <property type="entry name" value="OPRT"/>
</dbReference>
<evidence type="ECO:0000256" key="2">
    <source>
        <dbReference type="ARBA" id="ARBA00011971"/>
    </source>
</evidence>
<comment type="similarity">
    <text evidence="6">Belongs to the purine/pyrimidine phosphoribosyltransferase family. PyrE subfamily.</text>
</comment>
<dbReference type="SUPFAM" id="SSF53271">
    <property type="entry name" value="PRTase-like"/>
    <property type="match status" value="1"/>
</dbReference>
<dbReference type="HAMAP" id="MF_01208">
    <property type="entry name" value="PyrE"/>
    <property type="match status" value="1"/>
</dbReference>
<dbReference type="EMBL" id="LN829119">
    <property type="protein sequence ID" value="CPR17323.1"/>
    <property type="molecule type" value="Genomic_DNA"/>
</dbReference>
<dbReference type="PANTHER" id="PTHR19278">
    <property type="entry name" value="OROTATE PHOSPHORIBOSYLTRANSFERASE"/>
    <property type="match status" value="1"/>
</dbReference>
<comment type="catalytic activity">
    <reaction evidence="6">
        <text>orotidine 5'-phosphate + diphosphate = orotate + 5-phospho-alpha-D-ribose 1-diphosphate</text>
        <dbReference type="Rhea" id="RHEA:10380"/>
        <dbReference type="ChEBI" id="CHEBI:30839"/>
        <dbReference type="ChEBI" id="CHEBI:33019"/>
        <dbReference type="ChEBI" id="CHEBI:57538"/>
        <dbReference type="ChEBI" id="CHEBI:58017"/>
        <dbReference type="EC" id="2.4.2.10"/>
    </reaction>
</comment>
<accession>A0A0D6JCZ9</accession>
<evidence type="ECO:0000313" key="9">
    <source>
        <dbReference type="Proteomes" id="UP000033187"/>
    </source>
</evidence>
<feature type="binding site" evidence="6">
    <location>
        <position position="131"/>
    </location>
    <ligand>
        <name>orotate</name>
        <dbReference type="ChEBI" id="CHEBI:30839"/>
    </ligand>
</feature>
<keyword evidence="9" id="KW-1185">Reference proteome</keyword>
<dbReference type="InterPro" id="IPR029057">
    <property type="entry name" value="PRTase-like"/>
</dbReference>
<keyword evidence="5 6" id="KW-0665">Pyrimidine biosynthesis</keyword>
<feature type="binding site" evidence="6">
    <location>
        <position position="100"/>
    </location>
    <ligand>
        <name>5-phospho-alpha-D-ribose 1-diphosphate</name>
        <dbReference type="ChEBI" id="CHEBI:58017"/>
        <note>ligand shared between dimeric partners</note>
    </ligand>
</feature>
<dbReference type="PANTHER" id="PTHR19278:SF9">
    <property type="entry name" value="URIDINE 5'-MONOPHOSPHATE SYNTHASE"/>
    <property type="match status" value="1"/>
</dbReference>
<dbReference type="GO" id="GO:0000287">
    <property type="term" value="F:magnesium ion binding"/>
    <property type="evidence" value="ECO:0007669"/>
    <property type="project" value="UniProtKB-UniRule"/>
</dbReference>
<dbReference type="UniPathway" id="UPA00070">
    <property type="reaction ID" value="UER00119"/>
</dbReference>
<comment type="subunit">
    <text evidence="6">Homodimer.</text>
</comment>
<dbReference type="KEGG" id="fil:BN1229_v1_1202"/>
<organism evidence="8 9">
    <name type="scientific">Candidatus Filomicrobium marinum</name>
    <dbReference type="NCBI Taxonomy" id="1608628"/>
    <lineage>
        <taxon>Bacteria</taxon>
        <taxon>Pseudomonadati</taxon>
        <taxon>Pseudomonadota</taxon>
        <taxon>Alphaproteobacteria</taxon>
        <taxon>Hyphomicrobiales</taxon>
        <taxon>Hyphomicrobiaceae</taxon>
        <taxon>Filomicrobium</taxon>
    </lineage>
</organism>
<name>A0A0D6JCZ9_9HYPH</name>
<dbReference type="AlphaFoldDB" id="A0A0D6JCZ9"/>
<dbReference type="NCBIfam" id="TIGR00336">
    <property type="entry name" value="pyrE"/>
    <property type="match status" value="1"/>
</dbReference>
<comment type="cofactor">
    <cofactor evidence="6">
        <name>Mg(2+)</name>
        <dbReference type="ChEBI" id="CHEBI:18420"/>
    </cofactor>
</comment>
<dbReference type="GO" id="GO:0019856">
    <property type="term" value="P:pyrimidine nucleobase biosynthetic process"/>
    <property type="evidence" value="ECO:0007669"/>
    <property type="project" value="TreeGrafter"/>
</dbReference>
<dbReference type="GO" id="GO:0044205">
    <property type="term" value="P:'de novo' UMP biosynthetic process"/>
    <property type="evidence" value="ECO:0007669"/>
    <property type="project" value="UniProtKB-UniRule"/>
</dbReference>
<feature type="binding site" evidence="6">
    <location>
        <position position="104"/>
    </location>
    <ligand>
        <name>5-phospho-alpha-D-ribose 1-diphosphate</name>
        <dbReference type="ChEBI" id="CHEBI:58017"/>
        <note>ligand shared between dimeric partners</note>
    </ligand>
</feature>
<dbReference type="Gene3D" id="3.40.50.2020">
    <property type="match status" value="1"/>
</dbReference>
<evidence type="ECO:0000256" key="3">
    <source>
        <dbReference type="ARBA" id="ARBA00022676"/>
    </source>
</evidence>
<dbReference type="InterPro" id="IPR000836">
    <property type="entry name" value="PRTase_dom"/>
</dbReference>
<reference evidence="9" key="1">
    <citation type="submission" date="2015-02" db="EMBL/GenBank/DDBJ databases">
        <authorList>
            <person name="Chooi Y.-H."/>
        </authorList>
    </citation>
    <scope>NUCLEOTIDE SEQUENCE [LARGE SCALE GENOMIC DNA]</scope>
    <source>
        <strain evidence="9">strain Y</strain>
    </source>
</reference>
<keyword evidence="3 6" id="KW-0328">Glycosyltransferase</keyword>
<evidence type="ECO:0000259" key="7">
    <source>
        <dbReference type="Pfam" id="PF00156"/>
    </source>
</evidence>
<feature type="binding site" description="in other chain" evidence="6">
    <location>
        <begin position="127"/>
        <end position="135"/>
    </location>
    <ligand>
        <name>5-phospho-alpha-D-ribose 1-diphosphate</name>
        <dbReference type="ChEBI" id="CHEBI:58017"/>
        <note>ligand shared between dimeric partners</note>
    </ligand>
</feature>
<keyword evidence="6" id="KW-0460">Magnesium</keyword>
<evidence type="ECO:0000256" key="5">
    <source>
        <dbReference type="ARBA" id="ARBA00022975"/>
    </source>
</evidence>
<dbReference type="Pfam" id="PF00156">
    <property type="entry name" value="Pribosyltran"/>
    <property type="match status" value="1"/>
</dbReference>
<feature type="binding site" evidence="6">
    <location>
        <position position="106"/>
    </location>
    <ligand>
        <name>5-phospho-alpha-D-ribose 1-diphosphate</name>
        <dbReference type="ChEBI" id="CHEBI:58017"/>
        <note>ligand shared between dimeric partners</note>
    </ligand>
</feature>
<comment type="caution">
    <text evidence="6">Lacks conserved residue(s) required for the propagation of feature annotation.</text>
</comment>
<dbReference type="GO" id="GO:0004588">
    <property type="term" value="F:orotate phosphoribosyltransferase activity"/>
    <property type="evidence" value="ECO:0007669"/>
    <property type="project" value="UniProtKB-UniRule"/>
</dbReference>
<dbReference type="OrthoDB" id="9779060at2"/>
<comment type="pathway">
    <text evidence="1 6">Pyrimidine metabolism; UMP biosynthesis via de novo pathway; UMP from orotate: step 1/2.</text>
</comment>